<evidence type="ECO:0000313" key="8">
    <source>
        <dbReference type="Proteomes" id="UP000801492"/>
    </source>
</evidence>
<feature type="coiled-coil region" evidence="4">
    <location>
        <begin position="160"/>
        <end position="250"/>
    </location>
</feature>
<dbReference type="FunFam" id="1.20.58.1770:FF:000005">
    <property type="entry name" value="RILP-like protein homolog isoform X1"/>
    <property type="match status" value="1"/>
</dbReference>
<evidence type="ECO:0000256" key="2">
    <source>
        <dbReference type="ARBA" id="ARBA00022927"/>
    </source>
</evidence>
<dbReference type="InterPro" id="IPR034743">
    <property type="entry name" value="RH1"/>
</dbReference>
<dbReference type="SUPFAM" id="SSF161256">
    <property type="entry name" value="RILP dimerisation region"/>
    <property type="match status" value="1"/>
</dbReference>
<dbReference type="PROSITE" id="PS51776">
    <property type="entry name" value="RH1"/>
    <property type="match status" value="1"/>
</dbReference>
<dbReference type="Pfam" id="PF11461">
    <property type="entry name" value="RILP"/>
    <property type="match status" value="1"/>
</dbReference>
<proteinExistence type="predicted"/>
<evidence type="ECO:0000256" key="1">
    <source>
        <dbReference type="ARBA" id="ARBA00022448"/>
    </source>
</evidence>
<dbReference type="InterPro" id="IPR051241">
    <property type="entry name" value="DZIP_RILPL"/>
</dbReference>
<evidence type="ECO:0000313" key="7">
    <source>
        <dbReference type="EMBL" id="KAF2900632.1"/>
    </source>
</evidence>
<dbReference type="GO" id="GO:0005737">
    <property type="term" value="C:cytoplasm"/>
    <property type="evidence" value="ECO:0007669"/>
    <property type="project" value="TreeGrafter"/>
</dbReference>
<dbReference type="Pfam" id="PF09744">
    <property type="entry name" value="RH1"/>
    <property type="match status" value="1"/>
</dbReference>
<dbReference type="GO" id="GO:0031267">
    <property type="term" value="F:small GTPase binding"/>
    <property type="evidence" value="ECO:0007669"/>
    <property type="project" value="TreeGrafter"/>
</dbReference>
<dbReference type="OrthoDB" id="10069524at2759"/>
<feature type="coiled-coil region" evidence="4">
    <location>
        <begin position="65"/>
        <end position="120"/>
    </location>
</feature>
<comment type="caution">
    <text evidence="7">The sequence shown here is derived from an EMBL/GenBank/DDBJ whole genome shotgun (WGS) entry which is preliminary data.</text>
</comment>
<dbReference type="GO" id="GO:0060271">
    <property type="term" value="P:cilium assembly"/>
    <property type="evidence" value="ECO:0007669"/>
    <property type="project" value="TreeGrafter"/>
</dbReference>
<dbReference type="AlphaFoldDB" id="A0A8K0DBQ0"/>
<evidence type="ECO:0008006" key="9">
    <source>
        <dbReference type="Google" id="ProtNLM"/>
    </source>
</evidence>
<sequence length="413" mass="47673">MPRIWHRHYERKMEDAEDMVGDVTVVDVYDIASEIGKECEKIIDQYGADAVTSLMPKVINALELLENLAVKNERENTQLVELKSKISQLENDKIEKAEYRQKFEKELEAIEEQWRAESKELVGFVSRLQEENRRLAKVQDSTQPIIASSSVEVVSDSDMLQKLQASLEKQRDEIRTKEKLLQEKCRDMENMKGQVERLTGSSRELRRKHKTLQNQVRTLCDERADFLVQLQDQQRDITALRQRLGLAQKENEDLAKCDISYPSNKAVYDLDDPNRPRFTTAELKDILHERNELKARVSDLEDELETYRPKNKTESRRKFIPFIEKSNNSCKSNITPCSSVFETSAPVDEDAPVQGPLPYEPDDAPWKRTSESGIRKFFRKIFSENSSGGSFPRRSLSTLTKMALSATDEPIPV</sequence>
<evidence type="ECO:0000256" key="3">
    <source>
        <dbReference type="ARBA" id="ARBA00023054"/>
    </source>
</evidence>
<dbReference type="EMBL" id="VTPC01002083">
    <property type="protein sequence ID" value="KAF2900632.1"/>
    <property type="molecule type" value="Genomic_DNA"/>
</dbReference>
<evidence type="ECO:0000259" key="6">
    <source>
        <dbReference type="PROSITE" id="PS51777"/>
    </source>
</evidence>
<name>A0A8K0DBQ0_IGNLU</name>
<feature type="domain" description="RH2" evidence="6">
    <location>
        <begin position="275"/>
        <end position="377"/>
    </location>
</feature>
<organism evidence="7 8">
    <name type="scientific">Ignelater luminosus</name>
    <name type="common">Cucubano</name>
    <name type="synonym">Pyrophorus luminosus</name>
    <dbReference type="NCBI Taxonomy" id="2038154"/>
    <lineage>
        <taxon>Eukaryota</taxon>
        <taxon>Metazoa</taxon>
        <taxon>Ecdysozoa</taxon>
        <taxon>Arthropoda</taxon>
        <taxon>Hexapoda</taxon>
        <taxon>Insecta</taxon>
        <taxon>Pterygota</taxon>
        <taxon>Neoptera</taxon>
        <taxon>Endopterygota</taxon>
        <taxon>Coleoptera</taxon>
        <taxon>Polyphaga</taxon>
        <taxon>Elateriformia</taxon>
        <taxon>Elateroidea</taxon>
        <taxon>Elateridae</taxon>
        <taxon>Agrypninae</taxon>
        <taxon>Pyrophorini</taxon>
        <taxon>Ignelater</taxon>
    </lineage>
</organism>
<dbReference type="CDD" id="cd14445">
    <property type="entry name" value="RILP-like"/>
    <property type="match status" value="1"/>
</dbReference>
<dbReference type="InterPro" id="IPR021563">
    <property type="entry name" value="RILP_dimer"/>
</dbReference>
<dbReference type="GO" id="GO:0046983">
    <property type="term" value="F:protein dimerization activity"/>
    <property type="evidence" value="ECO:0007669"/>
    <property type="project" value="InterPro"/>
</dbReference>
<dbReference type="PANTHER" id="PTHR21502:SF4">
    <property type="entry name" value="RILP-LIKE PROTEIN HOMOLOG"/>
    <property type="match status" value="1"/>
</dbReference>
<protein>
    <recommendedName>
        <fullName evidence="9">RILP-like protein homolog</fullName>
    </recommendedName>
</protein>
<dbReference type="Gene3D" id="6.10.230.10">
    <property type="match status" value="1"/>
</dbReference>
<keyword evidence="8" id="KW-1185">Reference proteome</keyword>
<dbReference type="GO" id="GO:0051959">
    <property type="term" value="F:dynein light intermediate chain binding"/>
    <property type="evidence" value="ECO:0007669"/>
    <property type="project" value="TreeGrafter"/>
</dbReference>
<feature type="domain" description="RH1" evidence="5">
    <location>
        <begin position="11"/>
        <end position="99"/>
    </location>
</feature>
<accession>A0A8K0DBQ0</accession>
<dbReference type="PANTHER" id="PTHR21502">
    <property type="entry name" value="ZINC FINGER PROTEIN DZIP1"/>
    <property type="match status" value="1"/>
</dbReference>
<dbReference type="PROSITE" id="PS51777">
    <property type="entry name" value="RH2"/>
    <property type="match status" value="1"/>
</dbReference>
<keyword evidence="2" id="KW-0653">Protein transport</keyword>
<dbReference type="Gene3D" id="1.20.58.1770">
    <property type="match status" value="1"/>
</dbReference>
<evidence type="ECO:0000259" key="5">
    <source>
        <dbReference type="PROSITE" id="PS51776"/>
    </source>
</evidence>
<gene>
    <name evidence="7" type="ORF">ILUMI_05555</name>
</gene>
<dbReference type="InterPro" id="IPR034744">
    <property type="entry name" value="RH2"/>
</dbReference>
<keyword evidence="1" id="KW-0813">Transport</keyword>
<dbReference type="GO" id="GO:0036064">
    <property type="term" value="C:ciliary basal body"/>
    <property type="evidence" value="ECO:0007669"/>
    <property type="project" value="TreeGrafter"/>
</dbReference>
<reference evidence="7" key="1">
    <citation type="submission" date="2019-08" db="EMBL/GenBank/DDBJ databases">
        <title>The genome of the North American firefly Photinus pyralis.</title>
        <authorList>
            <consortium name="Photinus pyralis genome working group"/>
            <person name="Fallon T.R."/>
            <person name="Sander Lower S.E."/>
            <person name="Weng J.-K."/>
        </authorList>
    </citation>
    <scope>NUCLEOTIDE SEQUENCE</scope>
    <source>
        <strain evidence="7">TRF0915ILg1</strain>
        <tissue evidence="7">Whole body</tissue>
    </source>
</reference>
<dbReference type="Proteomes" id="UP000801492">
    <property type="component" value="Unassembled WGS sequence"/>
</dbReference>
<keyword evidence="3 4" id="KW-0175">Coiled coil</keyword>
<evidence type="ECO:0000256" key="4">
    <source>
        <dbReference type="SAM" id="Coils"/>
    </source>
</evidence>
<dbReference type="GO" id="GO:0015031">
    <property type="term" value="P:protein transport"/>
    <property type="evidence" value="ECO:0007669"/>
    <property type="project" value="UniProtKB-KW"/>
</dbReference>